<dbReference type="RefSeq" id="WP_149819060.1">
    <property type="nucleotide sequence ID" value="NZ_VUOA01000028.1"/>
</dbReference>
<evidence type="ECO:0000313" key="13">
    <source>
        <dbReference type="Proteomes" id="UP000323142"/>
    </source>
</evidence>
<comment type="cofactor">
    <cofactor evidence="2 9">
        <name>Mg(2+)</name>
        <dbReference type="ChEBI" id="CHEBI:18420"/>
    </cofactor>
</comment>
<dbReference type="Proteomes" id="UP000323142">
    <property type="component" value="Unassembled WGS sequence"/>
</dbReference>
<dbReference type="OrthoDB" id="5292471at2"/>
<evidence type="ECO:0000256" key="9">
    <source>
        <dbReference type="PIRSR" id="PIRSR604385-2"/>
    </source>
</evidence>
<comment type="catalytic activity">
    <reaction evidence="1">
        <text>GDP-alpha-D-mannose + H2O = alpha-D-mannose 1-phosphate + GMP + 2 H(+)</text>
        <dbReference type="Rhea" id="RHEA:27978"/>
        <dbReference type="ChEBI" id="CHEBI:15377"/>
        <dbReference type="ChEBI" id="CHEBI:15378"/>
        <dbReference type="ChEBI" id="CHEBI:57527"/>
        <dbReference type="ChEBI" id="CHEBI:58115"/>
        <dbReference type="ChEBI" id="CHEBI:58409"/>
    </reaction>
</comment>
<feature type="domain" description="Nudix hydrolase" evidence="11">
    <location>
        <begin position="37"/>
        <end position="176"/>
    </location>
</feature>
<comment type="caution">
    <text evidence="12">The sequence shown here is derived from an EMBL/GenBank/DDBJ whole genome shotgun (WGS) entry which is preliminary data.</text>
</comment>
<dbReference type="Pfam" id="PF00293">
    <property type="entry name" value="NUDIX"/>
    <property type="match status" value="1"/>
</dbReference>
<dbReference type="InterPro" id="IPR020084">
    <property type="entry name" value="NUDIX_hydrolase_CS"/>
</dbReference>
<gene>
    <name evidence="12" type="ORF">F0L46_15310</name>
</gene>
<dbReference type="InterPro" id="IPR015797">
    <property type="entry name" value="NUDIX_hydrolase-like_dom_sf"/>
</dbReference>
<evidence type="ECO:0000256" key="10">
    <source>
        <dbReference type="PIRSR" id="PIRSR604385-3"/>
    </source>
</evidence>
<dbReference type="InterPro" id="IPR004385">
    <property type="entry name" value="NDP_pyrophosphatase"/>
</dbReference>
<name>A0A5B2VAS3_9HYPH</name>
<proteinExistence type="inferred from homology"/>
<dbReference type="PANTHER" id="PTHR11839">
    <property type="entry name" value="UDP/ADP-SUGAR PYROPHOSPHATASE"/>
    <property type="match status" value="1"/>
</dbReference>
<dbReference type="GO" id="GO:0016818">
    <property type="term" value="F:hydrolase activity, acting on acid anhydrides, in phosphorus-containing anhydrides"/>
    <property type="evidence" value="ECO:0007669"/>
    <property type="project" value="InterPro"/>
</dbReference>
<protein>
    <recommendedName>
        <fullName evidence="5">GDP-mannose pyrophosphatase</fullName>
    </recommendedName>
    <alternativeName>
        <fullName evidence="7">GDP-mannose hydrolase</fullName>
    </alternativeName>
    <alternativeName>
        <fullName evidence="8">GDPMK</fullName>
    </alternativeName>
</protein>
<keyword evidence="6 12" id="KW-0378">Hydrolase</keyword>
<dbReference type="EMBL" id="VUOA01000028">
    <property type="protein sequence ID" value="KAA2236084.1"/>
    <property type="molecule type" value="Genomic_DNA"/>
</dbReference>
<dbReference type="GO" id="GO:0006753">
    <property type="term" value="P:nucleoside phosphate metabolic process"/>
    <property type="evidence" value="ECO:0007669"/>
    <property type="project" value="TreeGrafter"/>
</dbReference>
<feature type="binding site" evidence="9">
    <location>
        <position position="147"/>
    </location>
    <ligand>
        <name>Mg(2+)</name>
        <dbReference type="ChEBI" id="CHEBI:18420"/>
        <label>1</label>
    </ligand>
</feature>
<reference evidence="12 13" key="2">
    <citation type="submission" date="2019-09" db="EMBL/GenBank/DDBJ databases">
        <authorList>
            <person name="Jin C."/>
        </authorList>
    </citation>
    <scope>NUCLEOTIDE SEQUENCE [LARGE SCALE GENOMIC DNA]</scope>
    <source>
        <strain evidence="12 13">BN140002</strain>
    </source>
</reference>
<dbReference type="GO" id="GO:0046872">
    <property type="term" value="F:metal ion binding"/>
    <property type="evidence" value="ECO:0007669"/>
    <property type="project" value="UniProtKB-KW"/>
</dbReference>
<dbReference type="GO" id="GO:0005829">
    <property type="term" value="C:cytosol"/>
    <property type="evidence" value="ECO:0007669"/>
    <property type="project" value="TreeGrafter"/>
</dbReference>
<evidence type="ECO:0000256" key="1">
    <source>
        <dbReference type="ARBA" id="ARBA00000847"/>
    </source>
</evidence>
<feature type="short sequence motif" description="Nudix box" evidence="10">
    <location>
        <begin position="79"/>
        <end position="101"/>
    </location>
</feature>
<dbReference type="SUPFAM" id="SSF55811">
    <property type="entry name" value="Nudix"/>
    <property type="match status" value="1"/>
</dbReference>
<evidence type="ECO:0000256" key="7">
    <source>
        <dbReference type="ARBA" id="ARBA00032162"/>
    </source>
</evidence>
<evidence type="ECO:0000313" key="12">
    <source>
        <dbReference type="EMBL" id="KAA2236084.1"/>
    </source>
</evidence>
<keyword evidence="9" id="KW-0479">Metal-binding</keyword>
<dbReference type="InterPro" id="IPR000086">
    <property type="entry name" value="NUDIX_hydrolase_dom"/>
</dbReference>
<dbReference type="NCBIfam" id="TIGR00052">
    <property type="entry name" value="nudix-type nucleoside diphosphatase, YffH/AdpP family"/>
    <property type="match status" value="1"/>
</dbReference>
<keyword evidence="9" id="KW-0460">Magnesium</keyword>
<organism evidence="12 13">
    <name type="scientific">Salinarimonas soli</name>
    <dbReference type="NCBI Taxonomy" id="1638099"/>
    <lineage>
        <taxon>Bacteria</taxon>
        <taxon>Pseudomonadati</taxon>
        <taxon>Pseudomonadota</taxon>
        <taxon>Alphaproteobacteria</taxon>
        <taxon>Hyphomicrobiales</taxon>
        <taxon>Salinarimonadaceae</taxon>
        <taxon>Salinarimonas</taxon>
    </lineage>
</organism>
<evidence type="ECO:0000256" key="6">
    <source>
        <dbReference type="ARBA" id="ARBA00022801"/>
    </source>
</evidence>
<dbReference type="PROSITE" id="PS51462">
    <property type="entry name" value="NUDIX"/>
    <property type="match status" value="1"/>
</dbReference>
<dbReference type="PANTHER" id="PTHR11839:SF18">
    <property type="entry name" value="NUDIX HYDROLASE DOMAIN-CONTAINING PROTEIN"/>
    <property type="match status" value="1"/>
</dbReference>
<evidence type="ECO:0000256" key="3">
    <source>
        <dbReference type="ARBA" id="ARBA00007275"/>
    </source>
</evidence>
<evidence type="ECO:0000259" key="11">
    <source>
        <dbReference type="PROSITE" id="PS51462"/>
    </source>
</evidence>
<feature type="binding site" evidence="9">
    <location>
        <position position="98"/>
    </location>
    <ligand>
        <name>Mg(2+)</name>
        <dbReference type="ChEBI" id="CHEBI:18420"/>
        <label>1</label>
    </ligand>
</feature>
<dbReference type="PROSITE" id="PS00893">
    <property type="entry name" value="NUDIX_BOX"/>
    <property type="match status" value="1"/>
</dbReference>
<dbReference type="GO" id="GO:0019693">
    <property type="term" value="P:ribose phosphate metabolic process"/>
    <property type="evidence" value="ECO:0007669"/>
    <property type="project" value="TreeGrafter"/>
</dbReference>
<dbReference type="Gene3D" id="3.90.79.10">
    <property type="entry name" value="Nucleoside Triphosphate Pyrophosphohydrolase"/>
    <property type="match status" value="1"/>
</dbReference>
<accession>A0A5B2VAS3</accession>
<evidence type="ECO:0000256" key="2">
    <source>
        <dbReference type="ARBA" id="ARBA00001946"/>
    </source>
</evidence>
<evidence type="ECO:0000256" key="8">
    <source>
        <dbReference type="ARBA" id="ARBA00032272"/>
    </source>
</evidence>
<comment type="subunit">
    <text evidence="4">Homodimer.</text>
</comment>
<reference evidence="12 13" key="1">
    <citation type="submission" date="2019-09" db="EMBL/GenBank/DDBJ databases">
        <title>Salinarimonas rosea gen. nov., sp. nov., a new member of the a-2 subgroup of the Proteobacteria.</title>
        <authorList>
            <person name="Liu J."/>
        </authorList>
    </citation>
    <scope>NUCLEOTIDE SEQUENCE [LARGE SCALE GENOMIC DNA]</scope>
    <source>
        <strain evidence="12 13">BN140002</strain>
    </source>
</reference>
<feature type="binding site" evidence="9">
    <location>
        <position position="78"/>
    </location>
    <ligand>
        <name>Mg(2+)</name>
        <dbReference type="ChEBI" id="CHEBI:18420"/>
        <label>1</label>
    </ligand>
</feature>
<evidence type="ECO:0000256" key="5">
    <source>
        <dbReference type="ARBA" id="ARBA00016377"/>
    </source>
</evidence>
<dbReference type="AlphaFoldDB" id="A0A5B2VAS3"/>
<feature type="binding site" evidence="9">
    <location>
        <position position="94"/>
    </location>
    <ligand>
        <name>Mg(2+)</name>
        <dbReference type="ChEBI" id="CHEBI:18420"/>
        <label>1</label>
    </ligand>
</feature>
<sequence>MAYQITRIDPIHEGWCKLVVATIRTPDGEMLRREIEDHGTVIAVLAYDPERRVAMLVRQFRPPPFFAAGQAETLEAIAGVIDDEEPAETTARREAEEEVGLRLETVEPAGLVWTTPGLSTERTHLFLATYTPADRVAEGGGVEGEGEDITLAETALSELAARADAGTLDDLKLLTLVQTLRLRRPDLF</sequence>
<evidence type="ECO:0000256" key="4">
    <source>
        <dbReference type="ARBA" id="ARBA00011738"/>
    </source>
</evidence>
<comment type="similarity">
    <text evidence="3">Belongs to the Nudix hydrolase family. NudK subfamily.</text>
</comment>
<keyword evidence="13" id="KW-1185">Reference proteome</keyword>